<dbReference type="Gene3D" id="1.25.40.10">
    <property type="entry name" value="Tetratricopeptide repeat domain"/>
    <property type="match status" value="1"/>
</dbReference>
<organism evidence="1 2">
    <name type="scientific">Vibrio tapetis subsp. tapetis</name>
    <dbReference type="NCBI Taxonomy" id="1671868"/>
    <lineage>
        <taxon>Bacteria</taxon>
        <taxon>Pseudomonadati</taxon>
        <taxon>Pseudomonadota</taxon>
        <taxon>Gammaproteobacteria</taxon>
        <taxon>Vibrionales</taxon>
        <taxon>Vibrionaceae</taxon>
        <taxon>Vibrio</taxon>
    </lineage>
</organism>
<name>A0A2N8ZC20_9VIBR</name>
<sequence>MKDFILLILVFLLVACNESNSIVAEMEGNKQEPKSTSSVSASQLYREANVLYEQGDIKGAQSKLEVAATRGDNHAKELLGFILLRESEVSDLKKGFRLVTEAAEGGLVSAQFYLGTCLYDDGCGIPENRILSAYWLEKALENGESGAEMLLSFLKEDSNDTGIDEMQYVESLSAYWQQLK</sequence>
<dbReference type="Proteomes" id="UP000235828">
    <property type="component" value="Chromosome A"/>
</dbReference>
<protein>
    <submittedName>
        <fullName evidence="1">Putative TPR repeat, SEL1 subfamily protein</fullName>
    </submittedName>
</protein>
<dbReference type="PROSITE" id="PS51257">
    <property type="entry name" value="PROKAR_LIPOPROTEIN"/>
    <property type="match status" value="1"/>
</dbReference>
<evidence type="ECO:0000313" key="2">
    <source>
        <dbReference type="Proteomes" id="UP000235828"/>
    </source>
</evidence>
<dbReference type="InterPro" id="IPR011990">
    <property type="entry name" value="TPR-like_helical_dom_sf"/>
</dbReference>
<dbReference type="KEGG" id="vta:A1444"/>
<accession>A0A2N8ZC20</accession>
<keyword evidence="2" id="KW-1185">Reference proteome</keyword>
<dbReference type="EMBL" id="LT960611">
    <property type="protein sequence ID" value="SON49423.1"/>
    <property type="molecule type" value="Genomic_DNA"/>
</dbReference>
<reference evidence="1 2" key="1">
    <citation type="submission" date="2017-10" db="EMBL/GenBank/DDBJ databases">
        <authorList>
            <person name="Banno H."/>
            <person name="Chua N.-H."/>
        </authorList>
    </citation>
    <scope>NUCLEOTIDE SEQUENCE [LARGE SCALE GENOMIC DNA]</scope>
    <source>
        <strain evidence="1">Vibrio tapetis CECT4600</strain>
    </source>
</reference>
<proteinExistence type="predicted"/>
<dbReference type="SUPFAM" id="SSF81901">
    <property type="entry name" value="HCP-like"/>
    <property type="match status" value="1"/>
</dbReference>
<gene>
    <name evidence="1" type="ORF">VTAP4600_A1444</name>
</gene>
<dbReference type="OrthoDB" id="5906472at2"/>
<evidence type="ECO:0000313" key="1">
    <source>
        <dbReference type="EMBL" id="SON49423.1"/>
    </source>
</evidence>
<dbReference type="AlphaFoldDB" id="A0A2N8ZC20"/>
<dbReference type="RefSeq" id="WP_102522089.1">
    <property type="nucleotide sequence ID" value="NZ_LT960611.1"/>
</dbReference>